<keyword evidence="1" id="KW-0812">Transmembrane</keyword>
<keyword evidence="3" id="KW-1185">Reference proteome</keyword>
<evidence type="ECO:0000256" key="1">
    <source>
        <dbReference type="SAM" id="Phobius"/>
    </source>
</evidence>
<organism evidence="2 3">
    <name type="scientific">Cylindrospermopsis curvispora GIHE-G1</name>
    <dbReference type="NCBI Taxonomy" id="2666332"/>
    <lineage>
        <taxon>Bacteria</taxon>
        <taxon>Bacillati</taxon>
        <taxon>Cyanobacteriota</taxon>
        <taxon>Cyanophyceae</taxon>
        <taxon>Nostocales</taxon>
        <taxon>Aphanizomenonaceae</taxon>
        <taxon>Cylindrospermopsis</taxon>
    </lineage>
</organism>
<gene>
    <name evidence="2" type="ORF">IAR63_14735</name>
</gene>
<dbReference type="Proteomes" id="UP000516013">
    <property type="component" value="Chromosome"/>
</dbReference>
<feature type="transmembrane region" description="Helical" evidence="1">
    <location>
        <begin position="84"/>
        <end position="105"/>
    </location>
</feature>
<reference evidence="2 3" key="1">
    <citation type="submission" date="2020-08" db="EMBL/GenBank/DDBJ databases">
        <title>Complete genome sequence of Raphidiopsis curvispora isolated from drinking water reservoir in South Korea.</title>
        <authorList>
            <person name="Jeong J."/>
        </authorList>
    </citation>
    <scope>NUCLEOTIDE SEQUENCE [LARGE SCALE GENOMIC DNA]</scope>
    <source>
        <strain evidence="2 3">GIHE-G1</strain>
    </source>
</reference>
<keyword evidence="1" id="KW-0472">Membrane</keyword>
<dbReference type="EMBL" id="CP060822">
    <property type="protein sequence ID" value="QNP29086.1"/>
    <property type="molecule type" value="Genomic_DNA"/>
</dbReference>
<evidence type="ECO:0000313" key="3">
    <source>
        <dbReference type="Proteomes" id="UP000516013"/>
    </source>
</evidence>
<accession>A0A7H0EZ70</accession>
<dbReference type="AlphaFoldDB" id="A0A7H0EZ70"/>
<sequence length="135" mass="15480">MPPQKLEKIDLDADHVCPCRHRGRLVPITLTDAFGCDRCQQIFVVEGNGYVLEQLCTNYPYKRTWSWTGRKWNPMQPKLGKNQFPMVLAMILLFAIIGLPLVFRFTNGSGMIIWATIVVLLATLPAIIAWFNYRP</sequence>
<dbReference type="KEGG" id="ccur:IAR63_14735"/>
<name>A0A7H0EZ70_9CYAN</name>
<feature type="transmembrane region" description="Helical" evidence="1">
    <location>
        <begin position="111"/>
        <end position="133"/>
    </location>
</feature>
<protein>
    <submittedName>
        <fullName evidence="2">Uncharacterized protein</fullName>
    </submittedName>
</protein>
<evidence type="ECO:0000313" key="2">
    <source>
        <dbReference type="EMBL" id="QNP29086.1"/>
    </source>
</evidence>
<proteinExistence type="predicted"/>
<dbReference type="RefSeq" id="WP_187705789.1">
    <property type="nucleotide sequence ID" value="NZ_CP060822.1"/>
</dbReference>
<keyword evidence="1" id="KW-1133">Transmembrane helix</keyword>